<dbReference type="Gene3D" id="3.40.50.1820">
    <property type="entry name" value="alpha/beta hydrolase"/>
    <property type="match status" value="1"/>
</dbReference>
<dbReference type="InterPro" id="IPR000073">
    <property type="entry name" value="AB_hydrolase_1"/>
</dbReference>
<dbReference type="InterPro" id="IPR029058">
    <property type="entry name" value="AB_hydrolase_fold"/>
</dbReference>
<sequence>MENGSDMSNSMSSGTEIGILTRPDGDVAYEVDGDGPLVVCVPGMGELRSSYRFLAPVLVAAGYRVASMDLRGHGDSSAEFDGYGDEATAGDVTALIEKLGGPAFVVGNSLAAGSAVLVAAARPELVAGLVLVGPFVRPAAASALQRLEFRILMAPLWARLSWNAYLPKLYAGRKPDDFAQYRADVSAAMRKPGHAKAFSLTTHTSHDAAADALRSVTAPTLVIMGEADPDFPDPAVEAQWIADQLKGTVLMVPESGHYPQAQRPDLVAPAIQTFISGVRRA</sequence>
<protein>
    <submittedName>
        <fullName evidence="3">Pimeloyl-ACP methyl ester carboxylesterase</fullName>
    </submittedName>
</protein>
<dbReference type="PRINTS" id="PR00111">
    <property type="entry name" value="ABHYDROLASE"/>
</dbReference>
<dbReference type="InterPro" id="IPR000639">
    <property type="entry name" value="Epox_hydrolase-like"/>
</dbReference>
<gene>
    <name evidence="3" type="ORF">SAMN04515671_3479</name>
</gene>
<dbReference type="GO" id="GO:0016787">
    <property type="term" value="F:hydrolase activity"/>
    <property type="evidence" value="ECO:0007669"/>
    <property type="project" value="UniProtKB-KW"/>
</dbReference>
<organism evidence="3 4">
    <name type="scientific">Nakamurella panacisegetis</name>
    <dbReference type="NCBI Taxonomy" id="1090615"/>
    <lineage>
        <taxon>Bacteria</taxon>
        <taxon>Bacillati</taxon>
        <taxon>Actinomycetota</taxon>
        <taxon>Actinomycetes</taxon>
        <taxon>Nakamurellales</taxon>
        <taxon>Nakamurellaceae</taxon>
        <taxon>Nakamurella</taxon>
    </lineage>
</organism>
<evidence type="ECO:0000313" key="3">
    <source>
        <dbReference type="EMBL" id="SDP26750.1"/>
    </source>
</evidence>
<reference evidence="3 4" key="1">
    <citation type="submission" date="2016-10" db="EMBL/GenBank/DDBJ databases">
        <authorList>
            <person name="de Groot N.N."/>
        </authorList>
    </citation>
    <scope>NUCLEOTIDE SEQUENCE [LARGE SCALE GENOMIC DNA]</scope>
    <source>
        <strain evidence="4">P4-7,KCTC 19426,CECT 7604</strain>
    </source>
</reference>
<dbReference type="STRING" id="1090615.SAMN04515671_3479"/>
<feature type="domain" description="AB hydrolase-1" evidence="2">
    <location>
        <begin position="38"/>
        <end position="269"/>
    </location>
</feature>
<accession>A0A1H0RBI2</accession>
<dbReference type="PRINTS" id="PR00412">
    <property type="entry name" value="EPOXHYDRLASE"/>
</dbReference>
<dbReference type="Proteomes" id="UP000198741">
    <property type="component" value="Chromosome I"/>
</dbReference>
<dbReference type="EMBL" id="LT629710">
    <property type="protein sequence ID" value="SDP26750.1"/>
    <property type="molecule type" value="Genomic_DNA"/>
</dbReference>
<evidence type="ECO:0000256" key="1">
    <source>
        <dbReference type="ARBA" id="ARBA00022801"/>
    </source>
</evidence>
<name>A0A1H0RBI2_9ACTN</name>
<dbReference type="SUPFAM" id="SSF53474">
    <property type="entry name" value="alpha/beta-Hydrolases"/>
    <property type="match status" value="1"/>
</dbReference>
<keyword evidence="1" id="KW-0378">Hydrolase</keyword>
<evidence type="ECO:0000259" key="2">
    <source>
        <dbReference type="Pfam" id="PF12697"/>
    </source>
</evidence>
<keyword evidence="4" id="KW-1185">Reference proteome</keyword>
<dbReference type="AlphaFoldDB" id="A0A1H0RBI2"/>
<dbReference type="Pfam" id="PF12697">
    <property type="entry name" value="Abhydrolase_6"/>
    <property type="match status" value="1"/>
</dbReference>
<evidence type="ECO:0000313" key="4">
    <source>
        <dbReference type="Proteomes" id="UP000198741"/>
    </source>
</evidence>
<proteinExistence type="predicted"/>
<dbReference type="PANTHER" id="PTHR43329">
    <property type="entry name" value="EPOXIDE HYDROLASE"/>
    <property type="match status" value="1"/>
</dbReference>